<evidence type="ECO:0000256" key="1">
    <source>
        <dbReference type="ARBA" id="ARBA00004173"/>
    </source>
</evidence>
<dbReference type="Ensembl" id="ENSCABT00000022941.1">
    <property type="protein sequence ID" value="ENSCABP00000020939.1"/>
    <property type="gene ID" value="ENSCABG00000015438.1"/>
</dbReference>
<comment type="similarity">
    <text evidence="2">Belongs to the mitochondrion-specific ribosomal protein mL53 family.</text>
</comment>
<evidence type="ECO:0000256" key="6">
    <source>
        <dbReference type="ARBA" id="ARBA00023274"/>
    </source>
</evidence>
<dbReference type="Gene3D" id="3.40.30.10">
    <property type="entry name" value="Glutaredoxin"/>
    <property type="match status" value="1"/>
</dbReference>
<evidence type="ECO:0000256" key="5">
    <source>
        <dbReference type="ARBA" id="ARBA00023128"/>
    </source>
</evidence>
<dbReference type="InterPro" id="IPR052473">
    <property type="entry name" value="mtLSU_mL53"/>
</dbReference>
<dbReference type="AlphaFoldDB" id="A0A8C0HB87"/>
<name>A0A8C0HB87_CHEAB</name>
<proteinExistence type="inferred from homology"/>
<reference evidence="9" key="2">
    <citation type="submission" date="2025-09" db="UniProtKB">
        <authorList>
            <consortium name="Ensembl"/>
        </authorList>
    </citation>
    <scope>IDENTIFICATION</scope>
</reference>
<dbReference type="GO" id="GO:0005762">
    <property type="term" value="C:mitochondrial large ribosomal subunit"/>
    <property type="evidence" value="ECO:0007669"/>
    <property type="project" value="TreeGrafter"/>
</dbReference>
<organism evidence="9 10">
    <name type="scientific">Chelonoidis abingdonii</name>
    <name type="common">Abingdon island giant tortoise</name>
    <name type="synonym">Testudo abingdonii</name>
    <dbReference type="NCBI Taxonomy" id="106734"/>
    <lineage>
        <taxon>Eukaryota</taxon>
        <taxon>Metazoa</taxon>
        <taxon>Chordata</taxon>
        <taxon>Craniata</taxon>
        <taxon>Vertebrata</taxon>
        <taxon>Euteleostomi</taxon>
        <taxon>Archelosauria</taxon>
        <taxon>Testudinata</taxon>
        <taxon>Testudines</taxon>
        <taxon>Cryptodira</taxon>
        <taxon>Durocryptodira</taxon>
        <taxon>Testudinoidea</taxon>
        <taxon>Testudinidae</taxon>
        <taxon>Chelonoidis</taxon>
    </lineage>
</organism>
<evidence type="ECO:0000313" key="9">
    <source>
        <dbReference type="Ensembl" id="ENSCABP00000020939.1"/>
    </source>
</evidence>
<dbReference type="Pfam" id="PF10780">
    <property type="entry name" value="MRP_L53"/>
    <property type="match status" value="1"/>
</dbReference>
<evidence type="ECO:0000256" key="4">
    <source>
        <dbReference type="ARBA" id="ARBA00022980"/>
    </source>
</evidence>
<evidence type="ECO:0000256" key="3">
    <source>
        <dbReference type="ARBA" id="ARBA00022946"/>
    </source>
</evidence>
<sequence>RPAQTSGLGFRPIQPIPPNRAPIFLEHVNSKKARASNINCVVTTDVRHDGSEPVVDIMFADGDRLIMKGANLTAAEMLSAFNSRCIAKDLKAEEKTKKKGA</sequence>
<accession>A0A8C0HB87</accession>
<protein>
    <recommendedName>
        <fullName evidence="7">Large ribosomal subunit protein mL53</fullName>
    </recommendedName>
    <alternativeName>
        <fullName evidence="8">39S ribosomal protein L53, mitochondrial</fullName>
    </alternativeName>
</protein>
<keyword evidence="10" id="KW-1185">Reference proteome</keyword>
<dbReference type="GeneTree" id="ENSGT00940000164970"/>
<dbReference type="InterPro" id="IPR019716">
    <property type="entry name" value="Ribosomal_mL53"/>
</dbReference>
<keyword evidence="3" id="KW-0809">Transit peptide</keyword>
<evidence type="ECO:0000256" key="7">
    <source>
        <dbReference type="ARBA" id="ARBA00035180"/>
    </source>
</evidence>
<dbReference type="PANTHER" id="PTHR33618">
    <property type="entry name" value="39S RIBOSOMAL PROTEIN L53, MITOCHONDRIAL"/>
    <property type="match status" value="1"/>
</dbReference>
<reference evidence="9" key="1">
    <citation type="submission" date="2025-08" db="UniProtKB">
        <authorList>
            <consortium name="Ensembl"/>
        </authorList>
    </citation>
    <scope>IDENTIFICATION</scope>
</reference>
<keyword evidence="4" id="KW-0689">Ribosomal protein</keyword>
<comment type="subcellular location">
    <subcellularLocation>
        <location evidence="1">Mitochondrion</location>
    </subcellularLocation>
</comment>
<evidence type="ECO:0000313" key="10">
    <source>
        <dbReference type="Proteomes" id="UP000694404"/>
    </source>
</evidence>
<dbReference type="OMA" id="GSRCNIK"/>
<dbReference type="PANTHER" id="PTHR33618:SF1">
    <property type="entry name" value="LARGE RIBOSOMAL SUBUNIT PROTEIN ML53"/>
    <property type="match status" value="1"/>
</dbReference>
<dbReference type="Proteomes" id="UP000694404">
    <property type="component" value="Unplaced"/>
</dbReference>
<evidence type="ECO:0000256" key="8">
    <source>
        <dbReference type="ARBA" id="ARBA00042721"/>
    </source>
</evidence>
<keyword evidence="5" id="KW-0496">Mitochondrion</keyword>
<keyword evidence="6" id="KW-0687">Ribonucleoprotein</keyword>
<evidence type="ECO:0000256" key="2">
    <source>
        <dbReference type="ARBA" id="ARBA00005557"/>
    </source>
</evidence>